<gene>
    <name evidence="2" type="ORF">GCM10011391_27050</name>
</gene>
<comment type="caution">
    <text evidence="2">The sequence shown here is derived from an EMBL/GenBank/DDBJ whole genome shotgun (WGS) entry which is preliminary data.</text>
</comment>
<protein>
    <recommendedName>
        <fullName evidence="4">Alkaliphily related protein</fullName>
    </recommendedName>
</protein>
<keyword evidence="1" id="KW-0812">Transmembrane</keyword>
<dbReference type="AlphaFoldDB" id="A0A8J2YJC7"/>
<accession>A0A8J2YJC7</accession>
<dbReference type="EMBL" id="BMIR01000013">
    <property type="protein sequence ID" value="GGE46795.1"/>
    <property type="molecule type" value="Genomic_DNA"/>
</dbReference>
<keyword evidence="1" id="KW-1133">Transmembrane helix</keyword>
<keyword evidence="1" id="KW-0472">Membrane</keyword>
<reference evidence="2" key="2">
    <citation type="submission" date="2020-09" db="EMBL/GenBank/DDBJ databases">
        <authorList>
            <person name="Sun Q."/>
            <person name="Zhou Y."/>
        </authorList>
    </citation>
    <scope>NUCLEOTIDE SEQUENCE</scope>
    <source>
        <strain evidence="2">CGMCC 1.15371</strain>
    </source>
</reference>
<reference evidence="2" key="1">
    <citation type="journal article" date="2014" name="Int. J. Syst. Evol. Microbiol.">
        <title>Complete genome sequence of Corynebacterium casei LMG S-19264T (=DSM 44701T), isolated from a smear-ripened cheese.</title>
        <authorList>
            <consortium name="US DOE Joint Genome Institute (JGI-PGF)"/>
            <person name="Walter F."/>
            <person name="Albersmeier A."/>
            <person name="Kalinowski J."/>
            <person name="Ruckert C."/>
        </authorList>
    </citation>
    <scope>NUCLEOTIDE SEQUENCE</scope>
    <source>
        <strain evidence="2">CGMCC 1.15371</strain>
    </source>
</reference>
<proteinExistence type="predicted"/>
<name>A0A8J2YJC7_9BACL</name>
<dbReference type="RefSeq" id="WP_188695057.1">
    <property type="nucleotide sequence ID" value="NZ_BMIR01000013.1"/>
</dbReference>
<organism evidence="2 3">
    <name type="scientific">Pullulanibacillus camelliae</name>
    <dbReference type="NCBI Taxonomy" id="1707096"/>
    <lineage>
        <taxon>Bacteria</taxon>
        <taxon>Bacillati</taxon>
        <taxon>Bacillota</taxon>
        <taxon>Bacilli</taxon>
        <taxon>Bacillales</taxon>
        <taxon>Sporolactobacillaceae</taxon>
        <taxon>Pullulanibacillus</taxon>
    </lineage>
</organism>
<evidence type="ECO:0000313" key="3">
    <source>
        <dbReference type="Proteomes" id="UP000628775"/>
    </source>
</evidence>
<evidence type="ECO:0000256" key="1">
    <source>
        <dbReference type="SAM" id="Phobius"/>
    </source>
</evidence>
<keyword evidence="3" id="KW-1185">Reference proteome</keyword>
<dbReference type="Pfam" id="PF10958">
    <property type="entry name" value="DUF2759"/>
    <property type="match status" value="1"/>
</dbReference>
<sequence length="61" mass="6532">MVIGVIFLIIAILCLLAIFREAKRRNFFGAGYALITCVVLGWFSIMTIIDVLNGGGVDVGG</sequence>
<evidence type="ECO:0008006" key="4">
    <source>
        <dbReference type="Google" id="ProtNLM"/>
    </source>
</evidence>
<feature type="transmembrane region" description="Helical" evidence="1">
    <location>
        <begin position="29"/>
        <end position="49"/>
    </location>
</feature>
<dbReference type="InterPro" id="IPR024490">
    <property type="entry name" value="DUF2759"/>
</dbReference>
<dbReference type="Proteomes" id="UP000628775">
    <property type="component" value="Unassembled WGS sequence"/>
</dbReference>
<evidence type="ECO:0000313" key="2">
    <source>
        <dbReference type="EMBL" id="GGE46795.1"/>
    </source>
</evidence>
<feature type="transmembrane region" description="Helical" evidence="1">
    <location>
        <begin position="6"/>
        <end position="22"/>
    </location>
</feature>